<sequence length="69" mass="8125">MSLLSVISEVREAYNGFKSRLSEDEEVLQRRVLEEEKTPSFGLTNDELTEKYLVPSTTFSKDWLDYFQE</sequence>
<organism evidence="1 2">
    <name type="scientific">Trichomonascus ciferrii</name>
    <dbReference type="NCBI Taxonomy" id="44093"/>
    <lineage>
        <taxon>Eukaryota</taxon>
        <taxon>Fungi</taxon>
        <taxon>Dikarya</taxon>
        <taxon>Ascomycota</taxon>
        <taxon>Saccharomycotina</taxon>
        <taxon>Dipodascomycetes</taxon>
        <taxon>Dipodascales</taxon>
        <taxon>Trichomonascaceae</taxon>
        <taxon>Trichomonascus</taxon>
        <taxon>Trichomonascus ciferrii complex</taxon>
    </lineage>
</organism>
<keyword evidence="2" id="KW-1185">Reference proteome</keyword>
<gene>
    <name evidence="1" type="ORF">TRICI_006896</name>
</gene>
<dbReference type="VEuPathDB" id="FungiDB:TRICI_006896"/>
<accession>A0A642UBU2</accession>
<evidence type="ECO:0000313" key="2">
    <source>
        <dbReference type="Proteomes" id="UP000761534"/>
    </source>
</evidence>
<evidence type="ECO:0000313" key="1">
    <source>
        <dbReference type="EMBL" id="KAA8896401.1"/>
    </source>
</evidence>
<dbReference type="Proteomes" id="UP000761534">
    <property type="component" value="Unassembled WGS sequence"/>
</dbReference>
<proteinExistence type="predicted"/>
<name>A0A642UBU2_9ASCO</name>
<protein>
    <submittedName>
        <fullName evidence="1">Uncharacterized protein</fullName>
    </submittedName>
</protein>
<comment type="caution">
    <text evidence="1">The sequence shown here is derived from an EMBL/GenBank/DDBJ whole genome shotgun (WGS) entry which is preliminary data.</text>
</comment>
<dbReference type="AlphaFoldDB" id="A0A642UBU2"/>
<reference evidence="1" key="1">
    <citation type="journal article" date="2019" name="G3 (Bethesda)">
        <title>Genome Assemblies of Two Rare Opportunistic Yeast Pathogens: Diutina rugosa (syn. Candida rugosa) and Trichomonascus ciferrii (syn. Candida ciferrii).</title>
        <authorList>
            <person name="Mixao V."/>
            <person name="Saus E."/>
            <person name="Hansen A.P."/>
            <person name="Lass-Florl C."/>
            <person name="Gabaldon T."/>
        </authorList>
    </citation>
    <scope>NUCLEOTIDE SEQUENCE</scope>
    <source>
        <strain evidence="1">CBS 4856</strain>
    </source>
</reference>
<dbReference type="EMBL" id="SWFS01000581">
    <property type="protein sequence ID" value="KAA8896401.1"/>
    <property type="molecule type" value="Genomic_DNA"/>
</dbReference>